<sequence>MYSSTMNTELSIQQVAQQTGLSIDTLRYYERIGLLEPVNRASSGHRRYTQKDIEWIGLLIRLRKTGMPIAQMIQFAHLRRQGPQTTTERRVFLENHQRALEEQMRQMEQHMEALQQKIIRYKEREMLLSASLTPVLET</sequence>
<dbReference type="PRINTS" id="PR00040">
    <property type="entry name" value="HTHMERR"/>
</dbReference>
<dbReference type="SMART" id="SM00422">
    <property type="entry name" value="HTH_MERR"/>
    <property type="match status" value="1"/>
</dbReference>
<dbReference type="EMBL" id="BNJG01000001">
    <property type="protein sequence ID" value="GHO54072.1"/>
    <property type="molecule type" value="Genomic_DNA"/>
</dbReference>
<dbReference type="PROSITE" id="PS50937">
    <property type="entry name" value="HTH_MERR_2"/>
    <property type="match status" value="1"/>
</dbReference>
<keyword evidence="1" id="KW-0238">DNA-binding</keyword>
<proteinExistence type="predicted"/>
<gene>
    <name evidence="4" type="ORF">KSB_25470</name>
</gene>
<evidence type="ECO:0000259" key="3">
    <source>
        <dbReference type="PROSITE" id="PS50937"/>
    </source>
</evidence>
<dbReference type="PANTHER" id="PTHR30204:SF98">
    <property type="entry name" value="HTH-TYPE TRANSCRIPTIONAL REGULATOR ADHR"/>
    <property type="match status" value="1"/>
</dbReference>
<dbReference type="InterPro" id="IPR047057">
    <property type="entry name" value="MerR_fam"/>
</dbReference>
<evidence type="ECO:0000256" key="1">
    <source>
        <dbReference type="ARBA" id="ARBA00023125"/>
    </source>
</evidence>
<accession>A0ABQ3UNU9</accession>
<feature type="domain" description="HTH merR-type" evidence="3">
    <location>
        <begin position="9"/>
        <end position="78"/>
    </location>
</feature>
<dbReference type="Proteomes" id="UP000654345">
    <property type="component" value="Unassembled WGS sequence"/>
</dbReference>
<protein>
    <submittedName>
        <fullName evidence="4">MerR family transcriptional regulator</fullName>
    </submittedName>
</protein>
<dbReference type="PANTHER" id="PTHR30204">
    <property type="entry name" value="REDOX-CYCLING DRUG-SENSING TRANSCRIPTIONAL ACTIVATOR SOXR"/>
    <property type="match status" value="1"/>
</dbReference>
<keyword evidence="5" id="KW-1185">Reference proteome</keyword>
<feature type="coiled-coil region" evidence="2">
    <location>
        <begin position="90"/>
        <end position="124"/>
    </location>
</feature>
<name>A0ABQ3UNU9_9CHLR</name>
<evidence type="ECO:0000256" key="2">
    <source>
        <dbReference type="SAM" id="Coils"/>
    </source>
</evidence>
<comment type="caution">
    <text evidence="4">The sequence shown here is derived from an EMBL/GenBank/DDBJ whole genome shotgun (WGS) entry which is preliminary data.</text>
</comment>
<dbReference type="CDD" id="cd01109">
    <property type="entry name" value="HTH_YyaN"/>
    <property type="match status" value="1"/>
</dbReference>
<dbReference type="InterPro" id="IPR000551">
    <property type="entry name" value="MerR-type_HTH_dom"/>
</dbReference>
<reference evidence="4 5" key="1">
    <citation type="journal article" date="2021" name="Int. J. Syst. Evol. Microbiol.">
        <title>Reticulibacter mediterranei gen. nov., sp. nov., within the new family Reticulibacteraceae fam. nov., and Ktedonospora formicarum gen. nov., sp. nov., Ktedonobacter robiniae sp. nov., Dictyobacter formicarum sp. nov. and Dictyobacter arantiisoli sp. nov., belonging to the class Ktedonobacteria.</title>
        <authorList>
            <person name="Yabe S."/>
            <person name="Zheng Y."/>
            <person name="Wang C.M."/>
            <person name="Sakai Y."/>
            <person name="Abe K."/>
            <person name="Yokota A."/>
            <person name="Donadio S."/>
            <person name="Cavaletti L."/>
            <person name="Monciardini P."/>
        </authorList>
    </citation>
    <scope>NUCLEOTIDE SEQUENCE [LARGE SCALE GENOMIC DNA]</scope>
    <source>
        <strain evidence="4 5">SOSP1-30</strain>
    </source>
</reference>
<evidence type="ECO:0000313" key="4">
    <source>
        <dbReference type="EMBL" id="GHO54072.1"/>
    </source>
</evidence>
<keyword evidence="2" id="KW-0175">Coiled coil</keyword>
<dbReference type="SUPFAM" id="SSF46955">
    <property type="entry name" value="Putative DNA-binding domain"/>
    <property type="match status" value="1"/>
</dbReference>
<dbReference type="InterPro" id="IPR009061">
    <property type="entry name" value="DNA-bd_dom_put_sf"/>
</dbReference>
<dbReference type="Gene3D" id="1.10.1660.10">
    <property type="match status" value="1"/>
</dbReference>
<evidence type="ECO:0000313" key="5">
    <source>
        <dbReference type="Proteomes" id="UP000654345"/>
    </source>
</evidence>
<dbReference type="Pfam" id="PF13411">
    <property type="entry name" value="MerR_1"/>
    <property type="match status" value="1"/>
</dbReference>
<organism evidence="4 5">
    <name type="scientific">Ktedonobacter robiniae</name>
    <dbReference type="NCBI Taxonomy" id="2778365"/>
    <lineage>
        <taxon>Bacteria</taxon>
        <taxon>Bacillati</taxon>
        <taxon>Chloroflexota</taxon>
        <taxon>Ktedonobacteria</taxon>
        <taxon>Ktedonobacterales</taxon>
        <taxon>Ktedonobacteraceae</taxon>
        <taxon>Ktedonobacter</taxon>
    </lineage>
</organism>